<dbReference type="InterPro" id="IPR008249">
    <property type="entry name" value="UPF0231"/>
</dbReference>
<dbReference type="EMBL" id="JASAYT010000010">
    <property type="protein sequence ID" value="MDP8174652.1"/>
    <property type="molecule type" value="Genomic_DNA"/>
</dbReference>
<gene>
    <name evidence="2" type="ORF">QJT92_10205</name>
    <name evidence="3" type="ORF">QJU97_04155</name>
    <name evidence="4" type="ORF">SAMN05444853_12720</name>
</gene>
<dbReference type="Proteomes" id="UP001231736">
    <property type="component" value="Unassembled WGS sequence"/>
</dbReference>
<dbReference type="RefSeq" id="WP_090923113.1">
    <property type="nucleotide sequence ID" value="NZ_CP016180.1"/>
</dbReference>
<dbReference type="OrthoDB" id="5739292at2"/>
<proteinExistence type="inferred from homology"/>
<dbReference type="EMBL" id="JASAVS010000028">
    <property type="protein sequence ID" value="MDP8086290.1"/>
    <property type="molecule type" value="Genomic_DNA"/>
</dbReference>
<reference evidence="2 6" key="3">
    <citation type="journal article" date="2023" name="Front. Microbiol.">
        <title>Phylogeography and host specificity of Pasteurellaceae pathogenic to sea-farmed fish in the north-east Atlantic.</title>
        <authorList>
            <person name="Gulla S."/>
            <person name="Colquhoun D.J."/>
            <person name="Olsen A.B."/>
            <person name="Spilsberg B."/>
            <person name="Lagesen K."/>
            <person name="Aakesson C.P."/>
            <person name="Strom S."/>
            <person name="Manji F."/>
            <person name="Birkbeck T.H."/>
            <person name="Nilsen H.K."/>
        </authorList>
    </citation>
    <scope>NUCLEOTIDE SEQUENCE [LARGE SCALE GENOMIC DNA]</scope>
    <source>
        <strain evidence="2 6">VIO11850</strain>
    </source>
</reference>
<evidence type="ECO:0000313" key="2">
    <source>
        <dbReference type="EMBL" id="MDP8086290.1"/>
    </source>
</evidence>
<name>A0A1H7ZMH7_9PAST</name>
<dbReference type="AlphaFoldDB" id="A0A1H7ZMH7"/>
<dbReference type="NCBIfam" id="NF003575">
    <property type="entry name" value="PRK05248.1-2"/>
    <property type="match status" value="1"/>
</dbReference>
<evidence type="ECO:0000313" key="6">
    <source>
        <dbReference type="Proteomes" id="UP001224812"/>
    </source>
</evidence>
<protein>
    <submittedName>
        <fullName evidence="2">YacL family protein</fullName>
    </submittedName>
</protein>
<reference evidence="5" key="1">
    <citation type="submission" date="2016-10" db="EMBL/GenBank/DDBJ databases">
        <authorList>
            <person name="Varghese N."/>
            <person name="Submissions S."/>
        </authorList>
    </citation>
    <scope>NUCLEOTIDE SEQUENCE [LARGE SCALE GENOMIC DNA]</scope>
    <source>
        <strain evidence="5">DSM 24204</strain>
    </source>
</reference>
<accession>A0A1H7ZMH7</accession>
<reference evidence="4" key="2">
    <citation type="submission" date="2016-10" db="EMBL/GenBank/DDBJ databases">
        <authorList>
            <person name="de Groot N.N."/>
        </authorList>
    </citation>
    <scope>NUCLEOTIDE SEQUENCE [LARGE SCALE GENOMIC DNA]</scope>
    <source>
        <strain evidence="4">DSM 24204</strain>
    </source>
</reference>
<evidence type="ECO:0000256" key="1">
    <source>
        <dbReference type="ARBA" id="ARBA00005367"/>
    </source>
</evidence>
<dbReference type="EMBL" id="FOBN01000027">
    <property type="protein sequence ID" value="SEM59590.1"/>
    <property type="molecule type" value="Genomic_DNA"/>
</dbReference>
<comment type="similarity">
    <text evidence="1">Belongs to the UPF0231 family.</text>
</comment>
<evidence type="ECO:0000313" key="4">
    <source>
        <dbReference type="EMBL" id="SEM59590.1"/>
    </source>
</evidence>
<dbReference type="GeneID" id="83544272"/>
<evidence type="ECO:0000313" key="3">
    <source>
        <dbReference type="EMBL" id="MDP8174652.1"/>
    </source>
</evidence>
<dbReference type="Proteomes" id="UP001224812">
    <property type="component" value="Unassembled WGS sequence"/>
</dbReference>
<sequence>MEYQFTRTALGMIAKCSMEHEAFAYWINNELEGTSDLTLILNKVAECKKVYPSPFEWSLKGKEYSLYIENDEVTVKANNLAATNIEKEQLEEGFDFYTQESFAICGIDDFEQFLLAYQSF</sequence>
<dbReference type="PIRSF" id="PIRSF006287">
    <property type="entry name" value="UCP006287"/>
    <property type="match status" value="1"/>
</dbReference>
<reference evidence="3" key="4">
    <citation type="journal article" date="2023" name="Front. Microbiol.">
        <title>Phylogeography and host specificity of Pasteurellaceae pathogenic to sea-farmed fish in the north-east Atlantic.</title>
        <authorList>
            <person name="Gulla S."/>
            <person name="Colquhoun D.J."/>
            <person name="Olsen A.B."/>
            <person name="Spilsberg B."/>
            <person name="Lagesen K."/>
            <person name="Aakesson C.P."/>
            <person name="Strom S."/>
            <person name="Manji F."/>
            <person name="Birkbeck T.H."/>
            <person name="Nilsen H.K."/>
        </authorList>
    </citation>
    <scope>NUCLEOTIDE SEQUENCE</scope>
    <source>
        <strain evidence="3">98B1</strain>
    </source>
</reference>
<dbReference type="STRING" id="97481.SAMN05444853_12720"/>
<dbReference type="Pfam" id="PF06062">
    <property type="entry name" value="UPF0231"/>
    <property type="match status" value="1"/>
</dbReference>
<organism evidence="4 5">
    <name type="scientific">Phocoenobacter skyensis</name>
    <dbReference type="NCBI Taxonomy" id="97481"/>
    <lineage>
        <taxon>Bacteria</taxon>
        <taxon>Pseudomonadati</taxon>
        <taxon>Pseudomonadota</taxon>
        <taxon>Gammaproteobacteria</taxon>
        <taxon>Pasteurellales</taxon>
        <taxon>Pasteurellaceae</taxon>
        <taxon>Phocoenobacter</taxon>
    </lineage>
</organism>
<evidence type="ECO:0000313" key="5">
    <source>
        <dbReference type="Proteomes" id="UP000198883"/>
    </source>
</evidence>
<dbReference type="Proteomes" id="UP000198883">
    <property type="component" value="Unassembled WGS sequence"/>
</dbReference>
<keyword evidence="6" id="KW-1185">Reference proteome</keyword>